<reference evidence="2 3" key="1">
    <citation type="submission" date="2018-03" db="EMBL/GenBank/DDBJ databases">
        <title>Whole genome sequencing of Histamine producing bacteria.</title>
        <authorList>
            <person name="Butler K."/>
        </authorList>
    </citation>
    <scope>NUCLEOTIDE SEQUENCE [LARGE SCALE GENOMIC DNA]</scope>
    <source>
        <strain evidence="2 3">DSM 16190</strain>
    </source>
</reference>
<keyword evidence="3" id="KW-1185">Reference proteome</keyword>
<organism evidence="2 3">
    <name type="scientific">Photobacterium lipolyticum</name>
    <dbReference type="NCBI Taxonomy" id="266810"/>
    <lineage>
        <taxon>Bacteria</taxon>
        <taxon>Pseudomonadati</taxon>
        <taxon>Pseudomonadota</taxon>
        <taxon>Gammaproteobacteria</taxon>
        <taxon>Vibrionales</taxon>
        <taxon>Vibrionaceae</taxon>
        <taxon>Photobacterium</taxon>
    </lineage>
</organism>
<dbReference type="EMBL" id="PYMC01000010">
    <property type="protein sequence ID" value="PSW04184.1"/>
    <property type="molecule type" value="Genomic_DNA"/>
</dbReference>
<comment type="caution">
    <text evidence="2">The sequence shown here is derived from an EMBL/GenBank/DDBJ whole genome shotgun (WGS) entry which is preliminary data.</text>
</comment>
<feature type="region of interest" description="Disordered" evidence="1">
    <location>
        <begin position="112"/>
        <end position="143"/>
    </location>
</feature>
<gene>
    <name evidence="2" type="ORF">C9I89_14495</name>
</gene>
<dbReference type="Proteomes" id="UP000240904">
    <property type="component" value="Unassembled WGS sequence"/>
</dbReference>
<dbReference type="OrthoDB" id="6118214at2"/>
<proteinExistence type="predicted"/>
<evidence type="ECO:0000313" key="3">
    <source>
        <dbReference type="Proteomes" id="UP000240904"/>
    </source>
</evidence>
<dbReference type="RefSeq" id="WP_107284057.1">
    <property type="nucleotide sequence ID" value="NZ_PYMC01000010.1"/>
</dbReference>
<name>A0A2T3MW53_9GAMM</name>
<evidence type="ECO:0000256" key="1">
    <source>
        <dbReference type="SAM" id="MobiDB-lite"/>
    </source>
</evidence>
<dbReference type="AlphaFoldDB" id="A0A2T3MW53"/>
<evidence type="ECO:0000313" key="2">
    <source>
        <dbReference type="EMBL" id="PSW04184.1"/>
    </source>
</evidence>
<protein>
    <submittedName>
        <fullName evidence="2">Uncharacterized protein</fullName>
    </submittedName>
</protein>
<feature type="compositionally biased region" description="Basic and acidic residues" evidence="1">
    <location>
        <begin position="129"/>
        <end position="143"/>
    </location>
</feature>
<sequence>MTEAISPEAILKFEQAKEHKAGINGGAAAGVAAKAVWDAYIRTKTDDDWRQMVLPTGQFAGHLDKSSMADECEITRNVFRSKKDRDGNEICAILNSLHALEAGLRKRGVLPPLVDKKPAGSDSDASGEIPKRDTSDRKSAKIKGDLKAANEEIARLRIKVELLEDELKKHQGLECIAQAMNDLMRIPQ</sequence>
<accession>A0A2T3MW53</accession>